<feature type="transmembrane region" description="Helical" evidence="1">
    <location>
        <begin position="362"/>
        <end position="383"/>
    </location>
</feature>
<keyword evidence="1" id="KW-0812">Transmembrane</keyword>
<feature type="transmembrane region" description="Helical" evidence="1">
    <location>
        <begin position="404"/>
        <end position="426"/>
    </location>
</feature>
<sequence length="541" mass="60055">MKSLTIKKLFQLHSWVGIITGILLFIVAFTGALAVFSKPYLSIWAASSEQHVASHVPAAKVEQLINQYAEKVPQEFRENIHVYMPEGYGYTRLVLLYESHEGDVNYDKETAYVYEFNSQTLALVNQYYGLASEYYQNRQSDIGQFIAHFHADLHLGRPIGLILTGFLGLTLMVSVITGLYIHRDMFKQLFTFRRNKSIDIVAGDSHKLFGIWGSIFHFVIGFTGAFLGLATVILLPAAAYVSFNGDQEKLIETFTAMPEPVISEQHQPTRIADVINHTTQLDAKAELLDLTIMAFNDQNAVVYARMLGGENFAPQILEYKGDGTLAKSMSSFGDIPGPAIKVLEWVFPLHFGSFGGIFVKTIWALLGLTTALIPLSGVMMWLAKRSRGQNPSLSATSYQRWNRFVIGTCGGIVLACFALFPAQIVLNQLVIDATQNSFFGPIFFGGWLFWLVVCVFPVSYQRLLKANILLVALCLSSVIPLKAVLQPGYLAQLLNANYLIVSVVDIVCFILACLALYWFKKLSLPVTSDTSAYTVTQGGSL</sequence>
<keyword evidence="1" id="KW-0472">Membrane</keyword>
<feature type="transmembrane region" description="Helical" evidence="1">
    <location>
        <begin position="12"/>
        <end position="36"/>
    </location>
</feature>
<dbReference type="EMBL" id="PNCI01000019">
    <property type="protein sequence ID" value="TMP29040.1"/>
    <property type="molecule type" value="Genomic_DNA"/>
</dbReference>
<proteinExistence type="predicted"/>
<dbReference type="InterPro" id="IPR005625">
    <property type="entry name" value="PepSY-ass_TM"/>
</dbReference>
<feature type="transmembrane region" description="Helical" evidence="1">
    <location>
        <begin position="467"/>
        <end position="485"/>
    </location>
</feature>
<dbReference type="AlphaFoldDB" id="A0A5S3WM29"/>
<accession>A0A5S3WM29</accession>
<feature type="transmembrane region" description="Helical" evidence="1">
    <location>
        <begin position="215"/>
        <end position="241"/>
    </location>
</feature>
<reference evidence="3" key="2">
    <citation type="submission" date="2019-06" db="EMBL/GenBank/DDBJ databases">
        <title>Co-occurence of chitin degradation, pigmentation and bioactivity in marine Pseudoalteromonas.</title>
        <authorList>
            <person name="Sonnenschein E.C."/>
            <person name="Bech P.K."/>
        </authorList>
    </citation>
    <scope>NUCLEOTIDE SEQUENCE [LARGE SCALE GENOMIC DNA]</scope>
    <source>
        <strain evidence="3">S2676</strain>
    </source>
</reference>
<dbReference type="PANTHER" id="PTHR34219">
    <property type="entry name" value="IRON-REGULATED INNER MEMBRANE PROTEIN-RELATED"/>
    <property type="match status" value="1"/>
</dbReference>
<feature type="transmembrane region" description="Helical" evidence="1">
    <location>
        <begin position="438"/>
        <end position="460"/>
    </location>
</feature>
<dbReference type="Pfam" id="PF03929">
    <property type="entry name" value="PepSY_TM"/>
    <property type="match status" value="1"/>
</dbReference>
<feature type="transmembrane region" description="Helical" evidence="1">
    <location>
        <begin position="497"/>
        <end position="519"/>
    </location>
</feature>
<evidence type="ECO:0000313" key="2">
    <source>
        <dbReference type="EMBL" id="TMP29040.1"/>
    </source>
</evidence>
<gene>
    <name evidence="2" type="ORF">CWB99_09725</name>
</gene>
<dbReference type="Proteomes" id="UP000310249">
    <property type="component" value="Unassembled WGS sequence"/>
</dbReference>
<evidence type="ECO:0000256" key="1">
    <source>
        <dbReference type="SAM" id="Phobius"/>
    </source>
</evidence>
<reference evidence="2 3" key="1">
    <citation type="submission" date="2018-01" db="EMBL/GenBank/DDBJ databases">
        <authorList>
            <person name="Paulsen S."/>
            <person name="Gram L.K."/>
        </authorList>
    </citation>
    <scope>NUCLEOTIDE SEQUENCE [LARGE SCALE GENOMIC DNA]</scope>
    <source>
        <strain evidence="2 3">S2676</strain>
    </source>
</reference>
<protein>
    <submittedName>
        <fullName evidence="2">Peptidase</fullName>
    </submittedName>
</protein>
<dbReference type="PANTHER" id="PTHR34219:SF3">
    <property type="entry name" value="BLL7967 PROTEIN"/>
    <property type="match status" value="1"/>
</dbReference>
<dbReference type="OrthoDB" id="9776609at2"/>
<keyword evidence="1" id="KW-1133">Transmembrane helix</keyword>
<name>A0A5S3WM29_9GAMM</name>
<evidence type="ECO:0000313" key="3">
    <source>
        <dbReference type="Proteomes" id="UP000310249"/>
    </source>
</evidence>
<organism evidence="2 3">
    <name type="scientific">Pseudoalteromonas rubra</name>
    <dbReference type="NCBI Taxonomy" id="43658"/>
    <lineage>
        <taxon>Bacteria</taxon>
        <taxon>Pseudomonadati</taxon>
        <taxon>Pseudomonadota</taxon>
        <taxon>Gammaproteobacteria</taxon>
        <taxon>Alteromonadales</taxon>
        <taxon>Pseudoalteromonadaceae</taxon>
        <taxon>Pseudoalteromonas</taxon>
    </lineage>
</organism>
<comment type="caution">
    <text evidence="2">The sequence shown here is derived from an EMBL/GenBank/DDBJ whole genome shotgun (WGS) entry which is preliminary data.</text>
</comment>
<dbReference type="RefSeq" id="WP_138551349.1">
    <property type="nucleotide sequence ID" value="NZ_PNCH01000020.1"/>
</dbReference>
<feature type="transmembrane region" description="Helical" evidence="1">
    <location>
        <begin position="159"/>
        <end position="181"/>
    </location>
</feature>